<name>A0A368JEY6_9BACT</name>
<evidence type="ECO:0000313" key="3">
    <source>
        <dbReference type="Proteomes" id="UP000253383"/>
    </source>
</evidence>
<gene>
    <name evidence="2" type="ORF">DUE52_28215</name>
</gene>
<proteinExistence type="predicted"/>
<keyword evidence="3" id="KW-1185">Reference proteome</keyword>
<dbReference type="AlphaFoldDB" id="A0A368JEY6"/>
<comment type="caution">
    <text evidence="2">The sequence shown here is derived from an EMBL/GenBank/DDBJ whole genome shotgun (WGS) entry which is preliminary data.</text>
</comment>
<protein>
    <submittedName>
        <fullName evidence="2">Cytochrome C</fullName>
    </submittedName>
</protein>
<dbReference type="SMART" id="SM01235">
    <property type="entry name" value="Haem_bd"/>
    <property type="match status" value="1"/>
</dbReference>
<dbReference type="RefSeq" id="WP_114409441.1">
    <property type="nucleotide sequence ID" value="NZ_QOWE01000030.1"/>
</dbReference>
<dbReference type="Proteomes" id="UP000253383">
    <property type="component" value="Unassembled WGS sequence"/>
</dbReference>
<sequence>MKKNILIGLVVLFIGIQFIRPEKNEGSADTPQDVTHFVTVPDAVMTTLKQACYDCHSNHTRYPWYASISPVSLWLANHVDEGKSELNFSNFAQYDKKRMDHKLEEMAEEVEEGHMPLPAYTLIHQDAKLSEAQQQLLVEWVKTERARLGVIPEK</sequence>
<feature type="domain" description="Haem-binding" evidence="1">
    <location>
        <begin position="10"/>
        <end position="145"/>
    </location>
</feature>
<organism evidence="2 3">
    <name type="scientific">Larkinella punicea</name>
    <dbReference type="NCBI Taxonomy" id="2315727"/>
    <lineage>
        <taxon>Bacteria</taxon>
        <taxon>Pseudomonadati</taxon>
        <taxon>Bacteroidota</taxon>
        <taxon>Cytophagia</taxon>
        <taxon>Cytophagales</taxon>
        <taxon>Spirosomataceae</taxon>
        <taxon>Larkinella</taxon>
    </lineage>
</organism>
<dbReference type="OrthoDB" id="196738at2"/>
<accession>A0A368JEY6</accession>
<dbReference type="Pfam" id="PF14376">
    <property type="entry name" value="Haem_bd"/>
    <property type="match status" value="1"/>
</dbReference>
<dbReference type="InterPro" id="IPR025992">
    <property type="entry name" value="Haem-bd"/>
</dbReference>
<dbReference type="EMBL" id="QOWE01000030">
    <property type="protein sequence ID" value="RCR66238.1"/>
    <property type="molecule type" value="Genomic_DNA"/>
</dbReference>
<evidence type="ECO:0000259" key="1">
    <source>
        <dbReference type="SMART" id="SM01235"/>
    </source>
</evidence>
<evidence type="ECO:0000313" key="2">
    <source>
        <dbReference type="EMBL" id="RCR66238.1"/>
    </source>
</evidence>
<reference evidence="2 3" key="1">
    <citation type="submission" date="2018-07" db="EMBL/GenBank/DDBJ databases">
        <title>Genome analysis of Larkinella rosea.</title>
        <authorList>
            <person name="Zhou Z."/>
            <person name="Wang G."/>
        </authorList>
    </citation>
    <scope>NUCLEOTIDE SEQUENCE [LARGE SCALE GENOMIC DNA]</scope>
    <source>
        <strain evidence="3">zzj9</strain>
    </source>
</reference>